<dbReference type="AlphaFoldDB" id="A0A3L8SQB1"/>
<accession>A0A3L8SQB1</accession>
<dbReference type="EMBL" id="QUSF01000009">
    <property type="protein sequence ID" value="RLW06433.1"/>
    <property type="molecule type" value="Genomic_DNA"/>
</dbReference>
<reference evidence="2 3" key="1">
    <citation type="journal article" date="2018" name="Proc. R. Soc. B">
        <title>A non-coding region near Follistatin controls head colour polymorphism in the Gouldian finch.</title>
        <authorList>
            <person name="Toomey M.B."/>
            <person name="Marques C.I."/>
            <person name="Andrade P."/>
            <person name="Araujo P.M."/>
            <person name="Sabatino S."/>
            <person name="Gazda M.A."/>
            <person name="Afonso S."/>
            <person name="Lopes R.J."/>
            <person name="Corbo J.C."/>
            <person name="Carneiro M."/>
        </authorList>
    </citation>
    <scope>NUCLEOTIDE SEQUENCE [LARGE SCALE GENOMIC DNA]</scope>
    <source>
        <strain evidence="2">Red01</strain>
        <tissue evidence="2">Muscle</tissue>
    </source>
</reference>
<proteinExistence type="predicted"/>
<feature type="region of interest" description="Disordered" evidence="1">
    <location>
        <begin position="1"/>
        <end position="30"/>
    </location>
</feature>
<dbReference type="Proteomes" id="UP000276834">
    <property type="component" value="Unassembled WGS sequence"/>
</dbReference>
<protein>
    <submittedName>
        <fullName evidence="2">Uncharacterized protein</fullName>
    </submittedName>
</protein>
<evidence type="ECO:0000256" key="1">
    <source>
        <dbReference type="SAM" id="MobiDB-lite"/>
    </source>
</evidence>
<organism evidence="2 3">
    <name type="scientific">Chloebia gouldiae</name>
    <name type="common">Gouldian finch</name>
    <name type="synonym">Erythrura gouldiae</name>
    <dbReference type="NCBI Taxonomy" id="44316"/>
    <lineage>
        <taxon>Eukaryota</taxon>
        <taxon>Metazoa</taxon>
        <taxon>Chordata</taxon>
        <taxon>Craniata</taxon>
        <taxon>Vertebrata</taxon>
        <taxon>Euteleostomi</taxon>
        <taxon>Archelosauria</taxon>
        <taxon>Archosauria</taxon>
        <taxon>Dinosauria</taxon>
        <taxon>Saurischia</taxon>
        <taxon>Theropoda</taxon>
        <taxon>Coelurosauria</taxon>
        <taxon>Aves</taxon>
        <taxon>Neognathae</taxon>
        <taxon>Neoaves</taxon>
        <taxon>Telluraves</taxon>
        <taxon>Australaves</taxon>
        <taxon>Passeriformes</taxon>
        <taxon>Passeroidea</taxon>
        <taxon>Passeridae</taxon>
        <taxon>Chloebia</taxon>
    </lineage>
</organism>
<feature type="compositionally biased region" description="Polar residues" evidence="1">
    <location>
        <begin position="1"/>
        <end position="14"/>
    </location>
</feature>
<feature type="non-terminal residue" evidence="2">
    <location>
        <position position="1"/>
    </location>
</feature>
<comment type="caution">
    <text evidence="2">The sequence shown here is derived from an EMBL/GenBank/DDBJ whole genome shotgun (WGS) entry which is preliminary data.</text>
</comment>
<sequence length="89" mass="9949">GYDNNNISNDSQSGMVKCLGRPPKLNSKLSSTSSDRYALITTRKRFIVPTKNCDLSSPRDAKKARLYPHHLLCSGQYGDCYIFFVLAFG</sequence>
<name>A0A3L8SQB1_CHLGU</name>
<evidence type="ECO:0000313" key="3">
    <source>
        <dbReference type="Proteomes" id="UP000276834"/>
    </source>
</evidence>
<keyword evidence="3" id="KW-1185">Reference proteome</keyword>
<gene>
    <name evidence="2" type="ORF">DV515_00004554</name>
</gene>
<evidence type="ECO:0000313" key="2">
    <source>
        <dbReference type="EMBL" id="RLW06433.1"/>
    </source>
</evidence>